<gene>
    <name evidence="1" type="ORF">H8S84_11620</name>
</gene>
<sequence length="73" mass="8981">MKLIMKSFFDFNRNSPEERRERNQLYPELARFHIALREEMSEEEYQAFYASEQEALKRARPMLYQTSSRWISV</sequence>
<evidence type="ECO:0000313" key="1">
    <source>
        <dbReference type="EMBL" id="MBC5993485.1"/>
    </source>
</evidence>
<reference evidence="1" key="1">
    <citation type="submission" date="2020-08" db="EMBL/GenBank/DDBJ databases">
        <title>Pontibacter sp. SD6 16S ribosomal RNA gene Genome sequencing and assembly.</title>
        <authorList>
            <person name="Kang M."/>
        </authorList>
    </citation>
    <scope>NUCLEOTIDE SEQUENCE</scope>
    <source>
        <strain evidence="1">SD6</strain>
    </source>
</reference>
<dbReference type="AlphaFoldDB" id="A0A923NAP7"/>
<comment type="caution">
    <text evidence="1">The sequence shown here is derived from an EMBL/GenBank/DDBJ whole genome shotgun (WGS) entry which is preliminary data.</text>
</comment>
<keyword evidence="2" id="KW-1185">Reference proteome</keyword>
<accession>A0A923NAP7</accession>
<dbReference type="Proteomes" id="UP000603640">
    <property type="component" value="Unassembled WGS sequence"/>
</dbReference>
<organism evidence="1 2">
    <name type="scientific">Pontibacter cellulosilyticus</name>
    <dbReference type="NCBI Taxonomy" id="1720253"/>
    <lineage>
        <taxon>Bacteria</taxon>
        <taxon>Pseudomonadati</taxon>
        <taxon>Bacteroidota</taxon>
        <taxon>Cytophagia</taxon>
        <taxon>Cytophagales</taxon>
        <taxon>Hymenobacteraceae</taxon>
        <taxon>Pontibacter</taxon>
    </lineage>
</organism>
<dbReference type="EMBL" id="JACRVF010000003">
    <property type="protein sequence ID" value="MBC5993485.1"/>
    <property type="molecule type" value="Genomic_DNA"/>
</dbReference>
<name>A0A923NAP7_9BACT</name>
<evidence type="ECO:0000313" key="2">
    <source>
        <dbReference type="Proteomes" id="UP000603640"/>
    </source>
</evidence>
<proteinExistence type="predicted"/>
<protein>
    <submittedName>
        <fullName evidence="1">Uncharacterized protein</fullName>
    </submittedName>
</protein>